<keyword evidence="4" id="KW-1185">Reference proteome</keyword>
<evidence type="ECO:0008006" key="5">
    <source>
        <dbReference type="Google" id="ProtNLM"/>
    </source>
</evidence>
<dbReference type="Proteomes" id="UP001597229">
    <property type="component" value="Unassembled WGS sequence"/>
</dbReference>
<reference evidence="4" key="1">
    <citation type="journal article" date="2019" name="Int. J. Syst. Evol. Microbiol.">
        <title>The Global Catalogue of Microorganisms (GCM) 10K type strain sequencing project: providing services to taxonomists for standard genome sequencing and annotation.</title>
        <authorList>
            <consortium name="The Broad Institute Genomics Platform"/>
            <consortium name="The Broad Institute Genome Sequencing Center for Infectious Disease"/>
            <person name="Wu L."/>
            <person name="Ma J."/>
        </authorList>
    </citation>
    <scope>NUCLEOTIDE SEQUENCE [LARGE SCALE GENOMIC DNA]</scope>
    <source>
        <strain evidence="4">CCUG 52478</strain>
    </source>
</reference>
<feature type="region of interest" description="Disordered" evidence="1">
    <location>
        <begin position="154"/>
        <end position="205"/>
    </location>
</feature>
<feature type="transmembrane region" description="Helical" evidence="2">
    <location>
        <begin position="271"/>
        <end position="292"/>
    </location>
</feature>
<gene>
    <name evidence="3" type="ORF">ACFQ3F_19440</name>
</gene>
<keyword evidence="2" id="KW-0472">Membrane</keyword>
<feature type="transmembrane region" description="Helical" evidence="2">
    <location>
        <begin position="64"/>
        <end position="83"/>
    </location>
</feature>
<name>A0ABW3W5Y9_9ACTN</name>
<feature type="transmembrane region" description="Helical" evidence="2">
    <location>
        <begin position="12"/>
        <end position="30"/>
    </location>
</feature>
<evidence type="ECO:0000256" key="2">
    <source>
        <dbReference type="SAM" id="Phobius"/>
    </source>
</evidence>
<dbReference type="EMBL" id="JBHTLX010000023">
    <property type="protein sequence ID" value="MFD1249980.1"/>
    <property type="molecule type" value="Genomic_DNA"/>
</dbReference>
<protein>
    <recommendedName>
        <fullName evidence="5">DUF4064 domain-containing protein</fullName>
    </recommendedName>
</protein>
<feature type="compositionally biased region" description="Pro residues" evidence="1">
    <location>
        <begin position="185"/>
        <end position="198"/>
    </location>
</feature>
<dbReference type="RefSeq" id="WP_367921157.1">
    <property type="nucleotide sequence ID" value="NZ_BAABAC010000040.1"/>
</dbReference>
<comment type="caution">
    <text evidence="3">The sequence shown here is derived from an EMBL/GenBank/DDBJ whole genome shotgun (WGS) entry which is preliminary data.</text>
</comment>
<proteinExistence type="predicted"/>
<accession>A0ABW3W5Y9</accession>
<evidence type="ECO:0000313" key="4">
    <source>
        <dbReference type="Proteomes" id="UP001597229"/>
    </source>
</evidence>
<feature type="transmembrane region" description="Helical" evidence="2">
    <location>
        <begin position="213"/>
        <end position="234"/>
    </location>
</feature>
<feature type="compositionally biased region" description="Low complexity" evidence="1">
    <location>
        <begin position="164"/>
        <end position="184"/>
    </location>
</feature>
<evidence type="ECO:0000313" key="3">
    <source>
        <dbReference type="EMBL" id="MFD1249980.1"/>
    </source>
</evidence>
<evidence type="ECO:0000256" key="1">
    <source>
        <dbReference type="SAM" id="MobiDB-lite"/>
    </source>
</evidence>
<sequence length="352" mass="36559">MSEEQPRPGQATLAGALIIAGAVVVVLGAWDRIAGLHSLEGQRHLASDPLVTELGMSLDGVETMIRVLCLIGAGAATAAVILGTQVYRRSLSARVALTALTPLFLVGGIAIDVFPAFLLIAGVALLWASPTRDWYAGRPWVQAYEERRAARAAMLRPPAPPAPSSLQGPSAGPGAPGASQQLQRPVPPPYPAPVPRPVAGPRGRIERGPRPPALIAACVLTWLTALVVVVGLSLGMTRVASESGQVFAEMKRTQPQLVDAAQVTEQQVVTYLYLILAGMIAWALVAVLLAGLAYAGQNWARITLAVSGIGAAGLTLLGSGSAWPLIIVVALIAGATALLMRGEIGRWYAGGR</sequence>
<keyword evidence="2" id="KW-0812">Transmembrane</keyword>
<feature type="transmembrane region" description="Helical" evidence="2">
    <location>
        <begin position="103"/>
        <end position="128"/>
    </location>
</feature>
<organism evidence="3 4">
    <name type="scientific">Nocardioides ginsengisoli</name>
    <dbReference type="NCBI Taxonomy" id="363868"/>
    <lineage>
        <taxon>Bacteria</taxon>
        <taxon>Bacillati</taxon>
        <taxon>Actinomycetota</taxon>
        <taxon>Actinomycetes</taxon>
        <taxon>Propionibacteriales</taxon>
        <taxon>Nocardioidaceae</taxon>
        <taxon>Nocardioides</taxon>
    </lineage>
</organism>
<keyword evidence="2" id="KW-1133">Transmembrane helix</keyword>